<reference evidence="2" key="1">
    <citation type="submission" date="2017-02" db="EMBL/GenBank/DDBJ databases">
        <title>Delving into the versatile metabolic prowess of the omnipresent phylum Bacteroidetes.</title>
        <authorList>
            <person name="Nobu M.K."/>
            <person name="Mei R."/>
            <person name="Narihiro T."/>
            <person name="Kuroda K."/>
            <person name="Liu W.-T."/>
        </authorList>
    </citation>
    <scope>NUCLEOTIDE SEQUENCE</scope>
    <source>
        <strain evidence="2">ADurb.Bin131</strain>
    </source>
</reference>
<dbReference type="Proteomes" id="UP000485562">
    <property type="component" value="Unassembled WGS sequence"/>
</dbReference>
<dbReference type="SUPFAM" id="SSF103481">
    <property type="entry name" value="Multidrug resistance efflux transporter EmrE"/>
    <property type="match status" value="1"/>
</dbReference>
<organism evidence="2">
    <name type="scientific">candidate division TA06 bacterium ADurb.Bin131</name>
    <dbReference type="NCBI Taxonomy" id="1852827"/>
    <lineage>
        <taxon>Bacteria</taxon>
        <taxon>Bacteria division TA06</taxon>
    </lineage>
</organism>
<dbReference type="EMBL" id="MWDQ01000036">
    <property type="protein sequence ID" value="OQB74568.1"/>
    <property type="molecule type" value="Genomic_DNA"/>
</dbReference>
<dbReference type="AlphaFoldDB" id="A0A1V6CCC4"/>
<evidence type="ECO:0008006" key="3">
    <source>
        <dbReference type="Google" id="ProtNLM"/>
    </source>
</evidence>
<dbReference type="InterPro" id="IPR037185">
    <property type="entry name" value="EmrE-like"/>
</dbReference>
<comment type="caution">
    <text evidence="2">The sequence shown here is derived from an EMBL/GenBank/DDBJ whole genome shotgun (WGS) entry which is preliminary data.</text>
</comment>
<name>A0A1V6CCC4_UNCT6</name>
<accession>A0A1V6CCC4</accession>
<feature type="transmembrane region" description="Helical" evidence="1">
    <location>
        <begin position="29"/>
        <end position="49"/>
    </location>
</feature>
<keyword evidence="1" id="KW-1133">Transmembrane helix</keyword>
<sequence length="137" mass="15119">MIYLVISVVSFASAALIYKYSNHINCDRISLILCERITAVVLLFFYIIMFDRFTFNPAITVLAFTGGITIFLSRVALIASLKCGKVSISWTIVNLSVVIPVLSSILLWSEIPSQRQIIGLLLVPAAIGLLQEQSMGH</sequence>
<proteinExistence type="predicted"/>
<protein>
    <recommendedName>
        <fullName evidence="3">EamA-like transporter family protein</fullName>
    </recommendedName>
</protein>
<evidence type="ECO:0000313" key="2">
    <source>
        <dbReference type="EMBL" id="OQB74568.1"/>
    </source>
</evidence>
<keyword evidence="1" id="KW-0812">Transmembrane</keyword>
<feature type="transmembrane region" description="Helical" evidence="1">
    <location>
        <begin position="61"/>
        <end position="81"/>
    </location>
</feature>
<gene>
    <name evidence="2" type="ORF">BWX89_00472</name>
</gene>
<keyword evidence="1" id="KW-0472">Membrane</keyword>
<feature type="transmembrane region" description="Helical" evidence="1">
    <location>
        <begin position="87"/>
        <end position="108"/>
    </location>
</feature>
<evidence type="ECO:0000256" key="1">
    <source>
        <dbReference type="SAM" id="Phobius"/>
    </source>
</evidence>